<keyword evidence="1" id="KW-0472">Membrane</keyword>
<evidence type="ECO:0000313" key="4">
    <source>
        <dbReference type="Proteomes" id="UP000255177"/>
    </source>
</evidence>
<keyword evidence="4" id="KW-1185">Reference proteome</keyword>
<evidence type="ECO:0000256" key="1">
    <source>
        <dbReference type="SAM" id="Phobius"/>
    </source>
</evidence>
<dbReference type="GO" id="GO:0016020">
    <property type="term" value="C:membrane"/>
    <property type="evidence" value="ECO:0007669"/>
    <property type="project" value="InterPro"/>
</dbReference>
<feature type="domain" description="EamA" evidence="2">
    <location>
        <begin position="8"/>
        <end position="139"/>
    </location>
</feature>
<dbReference type="RefSeq" id="WP_115085123.1">
    <property type="nucleotide sequence ID" value="NZ_CBCSFG010000004.1"/>
</dbReference>
<dbReference type="SUPFAM" id="SSF103481">
    <property type="entry name" value="Multidrug resistance efflux transporter EmrE"/>
    <property type="match status" value="2"/>
</dbReference>
<feature type="transmembrane region" description="Helical" evidence="1">
    <location>
        <begin position="148"/>
        <end position="167"/>
    </location>
</feature>
<dbReference type="EMBL" id="UIDD01000003">
    <property type="protein sequence ID" value="SUQ61337.1"/>
    <property type="molecule type" value="Genomic_DNA"/>
</dbReference>
<protein>
    <submittedName>
        <fullName evidence="3">Putative transporter</fullName>
    </submittedName>
</protein>
<name>A0A380STM1_9PSED</name>
<dbReference type="InterPro" id="IPR000620">
    <property type="entry name" value="EamA_dom"/>
</dbReference>
<feature type="transmembrane region" description="Helical" evidence="1">
    <location>
        <begin position="41"/>
        <end position="61"/>
    </location>
</feature>
<feature type="transmembrane region" description="Helical" evidence="1">
    <location>
        <begin position="246"/>
        <end position="262"/>
    </location>
</feature>
<organism evidence="3 4">
    <name type="scientific">Pseudomonas wadenswilerensis</name>
    <dbReference type="NCBI Taxonomy" id="1785161"/>
    <lineage>
        <taxon>Bacteria</taxon>
        <taxon>Pseudomonadati</taxon>
        <taxon>Pseudomonadota</taxon>
        <taxon>Gammaproteobacteria</taxon>
        <taxon>Pseudomonadales</taxon>
        <taxon>Pseudomonadaceae</taxon>
        <taxon>Pseudomonas</taxon>
    </lineage>
</organism>
<dbReference type="PANTHER" id="PTHR12715:SF4">
    <property type="entry name" value="EAMA DOMAIN-CONTAINING PROTEIN"/>
    <property type="match status" value="1"/>
</dbReference>
<dbReference type="InterPro" id="IPR052756">
    <property type="entry name" value="Alkyne_AA_exporter"/>
</dbReference>
<accession>A0A380STM1</accession>
<sequence>MPRAHPLKIVLATLFVVLCWAYSPAGIHIALQGYEPGHLALARFIVASLFMAFVAVWRGISLPRPKDLPLLILLGLFAVFGHHVALNFGQRGVSAGASSLLAQSTPLFTLLIGFFVLRQRVSAWHWGCLVLGMLGAAIVAVADRGLGTLDAHGLLVLLAALSWSIYFTLQKLHGHRYDGLTMVCYTVWTGTALLLVYLPGLGAAVTAASPQANLAVLILGVFPSALAYLGWAYVLSHSDVSRASMALYLIPPCAILIAAVLLGEQPSLLVVLGALVVLSSVLALNLTPGLSCPKPARQISP</sequence>
<reference evidence="4" key="1">
    <citation type="submission" date="2018-07" db="EMBL/GenBank/DDBJ databases">
        <authorList>
            <person name="Blom J."/>
        </authorList>
    </citation>
    <scope>NUCLEOTIDE SEQUENCE [LARGE SCALE GENOMIC DNA]</scope>
    <source>
        <strain evidence="4">CCOS 864</strain>
    </source>
</reference>
<feature type="transmembrane region" description="Helical" evidence="1">
    <location>
        <begin position="268"/>
        <end position="287"/>
    </location>
</feature>
<feature type="transmembrane region" description="Helical" evidence="1">
    <location>
        <begin position="100"/>
        <end position="117"/>
    </location>
</feature>
<dbReference type="AlphaFoldDB" id="A0A380STM1"/>
<feature type="transmembrane region" description="Helical" evidence="1">
    <location>
        <begin position="212"/>
        <end position="234"/>
    </location>
</feature>
<feature type="domain" description="EamA" evidence="2">
    <location>
        <begin position="154"/>
        <end position="285"/>
    </location>
</feature>
<evidence type="ECO:0000313" key="3">
    <source>
        <dbReference type="EMBL" id="SUQ61337.1"/>
    </source>
</evidence>
<feature type="transmembrane region" description="Helical" evidence="1">
    <location>
        <begin position="68"/>
        <end position="88"/>
    </location>
</feature>
<proteinExistence type="predicted"/>
<feature type="transmembrane region" description="Helical" evidence="1">
    <location>
        <begin position="179"/>
        <end position="200"/>
    </location>
</feature>
<dbReference type="InterPro" id="IPR037185">
    <property type="entry name" value="EmrE-like"/>
</dbReference>
<dbReference type="Proteomes" id="UP000255177">
    <property type="component" value="Unassembled WGS sequence"/>
</dbReference>
<evidence type="ECO:0000259" key="2">
    <source>
        <dbReference type="Pfam" id="PF00892"/>
    </source>
</evidence>
<feature type="transmembrane region" description="Helical" evidence="1">
    <location>
        <begin position="124"/>
        <end position="142"/>
    </location>
</feature>
<keyword evidence="1" id="KW-0812">Transmembrane</keyword>
<keyword evidence="1" id="KW-1133">Transmembrane helix</keyword>
<gene>
    <name evidence="3" type="primary">ydfC</name>
    <name evidence="3" type="ORF">CCOS864_00752</name>
</gene>
<dbReference type="Pfam" id="PF00892">
    <property type="entry name" value="EamA"/>
    <property type="match status" value="2"/>
</dbReference>
<dbReference type="PANTHER" id="PTHR12715">
    <property type="entry name" value="TRANSPORTER, DRUG/METABOLITE EXPORTER FAMILY"/>
    <property type="match status" value="1"/>
</dbReference>